<dbReference type="InterPro" id="IPR044477">
    <property type="entry name" value="FDH-like"/>
</dbReference>
<evidence type="ECO:0000313" key="3">
    <source>
        <dbReference type="Proteomes" id="UP000677082"/>
    </source>
</evidence>
<dbReference type="Gene3D" id="3.20.20.100">
    <property type="entry name" value="NADP-dependent oxidoreductase domain"/>
    <property type="match status" value="1"/>
</dbReference>
<comment type="caution">
    <text evidence="2">The sequence shown here is derived from an EMBL/GenBank/DDBJ whole genome shotgun (WGS) entry which is preliminary data.</text>
</comment>
<evidence type="ECO:0000313" key="2">
    <source>
        <dbReference type="EMBL" id="GIM89562.1"/>
    </source>
</evidence>
<proteinExistence type="predicted"/>
<accession>A0A919T6Y9</accession>
<dbReference type="InterPro" id="IPR020471">
    <property type="entry name" value="AKR"/>
</dbReference>
<organism evidence="2 3">
    <name type="scientific">Paractinoplanes toevensis</name>
    <dbReference type="NCBI Taxonomy" id="571911"/>
    <lineage>
        <taxon>Bacteria</taxon>
        <taxon>Bacillati</taxon>
        <taxon>Actinomycetota</taxon>
        <taxon>Actinomycetes</taxon>
        <taxon>Micromonosporales</taxon>
        <taxon>Micromonosporaceae</taxon>
        <taxon>Paractinoplanes</taxon>
    </lineage>
</organism>
<dbReference type="SUPFAM" id="SSF51430">
    <property type="entry name" value="NAD(P)-linked oxidoreductase"/>
    <property type="match status" value="1"/>
</dbReference>
<evidence type="ECO:0000259" key="1">
    <source>
        <dbReference type="Pfam" id="PF00248"/>
    </source>
</evidence>
<dbReference type="InterPro" id="IPR023210">
    <property type="entry name" value="NADP_OxRdtase_dom"/>
</dbReference>
<protein>
    <submittedName>
        <fullName evidence="2">Oxidoreductase</fullName>
    </submittedName>
</protein>
<dbReference type="RefSeq" id="WP_213005527.1">
    <property type="nucleotide sequence ID" value="NZ_BOQN01000016.1"/>
</dbReference>
<dbReference type="GO" id="GO:0016491">
    <property type="term" value="F:oxidoreductase activity"/>
    <property type="evidence" value="ECO:0007669"/>
    <property type="project" value="InterPro"/>
</dbReference>
<keyword evidence="3" id="KW-1185">Reference proteome</keyword>
<name>A0A919T6Y9_9ACTN</name>
<dbReference type="PANTHER" id="PTHR42686:SF1">
    <property type="entry name" value="GH17980P-RELATED"/>
    <property type="match status" value="1"/>
</dbReference>
<dbReference type="AlphaFoldDB" id="A0A919T6Y9"/>
<sequence length="324" mass="34450">MTLPFGRLGLGCAQLGNLYQAIDDDEATATVEAAWTAGVRYFDTAPHYGLGLSERRLGAALREHHRDEYVVSTKVGRLLVPNPSPTGHDDELFDVPDTLRRVWDFSADGVRRSLADSLERLGLDRVDLVLIHDPEGHADEALDTAYPALERLRADGVVRAIGVGSMDVGVLTRFAADTDIDVVMSAGRYTLLDQPALDTLLPLCSRRGITVLNAAVFNGGLLAEDRPHGTLRYNYQNSPDTVLELASAMAAVCERHGTTLPAAALHFAAGNPAISTVVAGAQGPEQASRNAALAFGPPPPAALWADLIRNGLLRPDAPTPPGAA</sequence>
<feature type="domain" description="NADP-dependent oxidoreductase" evidence="1">
    <location>
        <begin position="7"/>
        <end position="292"/>
    </location>
</feature>
<dbReference type="CDD" id="cd19162">
    <property type="entry name" value="AKR_FDH"/>
    <property type="match status" value="1"/>
</dbReference>
<dbReference type="Pfam" id="PF00248">
    <property type="entry name" value="Aldo_ket_red"/>
    <property type="match status" value="1"/>
</dbReference>
<reference evidence="2 3" key="1">
    <citation type="submission" date="2021-03" db="EMBL/GenBank/DDBJ databases">
        <title>Whole genome shotgun sequence of Actinoplanes toevensis NBRC 105298.</title>
        <authorList>
            <person name="Komaki H."/>
            <person name="Tamura T."/>
        </authorList>
    </citation>
    <scope>NUCLEOTIDE SEQUENCE [LARGE SCALE GENOMIC DNA]</scope>
    <source>
        <strain evidence="2 3">NBRC 105298</strain>
    </source>
</reference>
<dbReference type="EMBL" id="BOQN01000016">
    <property type="protein sequence ID" value="GIM89562.1"/>
    <property type="molecule type" value="Genomic_DNA"/>
</dbReference>
<dbReference type="PANTHER" id="PTHR42686">
    <property type="entry name" value="GH17980P-RELATED"/>
    <property type="match status" value="1"/>
</dbReference>
<gene>
    <name evidence="2" type="ORF">Ato02nite_013550</name>
</gene>
<dbReference type="Proteomes" id="UP000677082">
    <property type="component" value="Unassembled WGS sequence"/>
</dbReference>
<dbReference type="InterPro" id="IPR036812">
    <property type="entry name" value="NAD(P)_OxRdtase_dom_sf"/>
</dbReference>
<dbReference type="GO" id="GO:0005829">
    <property type="term" value="C:cytosol"/>
    <property type="evidence" value="ECO:0007669"/>
    <property type="project" value="TreeGrafter"/>
</dbReference>